<dbReference type="VEuPathDB" id="FungiDB:PV10_00714"/>
<evidence type="ECO:0008006" key="3">
    <source>
        <dbReference type="Google" id="ProtNLM"/>
    </source>
</evidence>
<dbReference type="EMBL" id="KN847520">
    <property type="protein sequence ID" value="KIV96900.1"/>
    <property type="molecule type" value="Genomic_DNA"/>
</dbReference>
<gene>
    <name evidence="1" type="ORF">PV10_00714</name>
</gene>
<protein>
    <recommendedName>
        <fullName evidence="3">CST complex subunit Ten1</fullName>
    </recommendedName>
</protein>
<dbReference type="OrthoDB" id="5275361at2759"/>
<dbReference type="InterPro" id="IPR024222">
    <property type="entry name" value="Ten1_fungal"/>
</dbReference>
<dbReference type="AlphaFoldDB" id="A0A0D1X522"/>
<organism evidence="1 2">
    <name type="scientific">Exophiala mesophila</name>
    <name type="common">Black yeast-like fungus</name>
    <dbReference type="NCBI Taxonomy" id="212818"/>
    <lineage>
        <taxon>Eukaryota</taxon>
        <taxon>Fungi</taxon>
        <taxon>Dikarya</taxon>
        <taxon>Ascomycota</taxon>
        <taxon>Pezizomycotina</taxon>
        <taxon>Eurotiomycetes</taxon>
        <taxon>Chaetothyriomycetidae</taxon>
        <taxon>Chaetothyriales</taxon>
        <taxon>Herpotrichiellaceae</taxon>
        <taxon>Exophiala</taxon>
    </lineage>
</organism>
<sequence length="151" mass="16728">MSGGNTSAPVASTFAWLADLPSLPSRSKVRCLGHIVEYDLKGSCALLEHTYPTSADITRIWLDVNLVLESTDRLVLQPGNWINVIGYVQNPAPAHLQKSSLAVKSTVSTTSLQAILVWDAGSIHLEEYERTMEEHKRVQREVKTVRRAQCS</sequence>
<accession>A0A0D1X522</accession>
<evidence type="ECO:0000313" key="1">
    <source>
        <dbReference type="EMBL" id="KIV96900.1"/>
    </source>
</evidence>
<dbReference type="InterPro" id="IPR012340">
    <property type="entry name" value="NA-bd_OB-fold"/>
</dbReference>
<dbReference type="GeneID" id="27318559"/>
<evidence type="ECO:0000313" key="2">
    <source>
        <dbReference type="Proteomes" id="UP000054302"/>
    </source>
</evidence>
<dbReference type="Gene3D" id="2.40.50.140">
    <property type="entry name" value="Nucleic acid-binding proteins"/>
    <property type="match status" value="1"/>
</dbReference>
<dbReference type="GO" id="GO:1990879">
    <property type="term" value="C:CST complex"/>
    <property type="evidence" value="ECO:0007669"/>
    <property type="project" value="InterPro"/>
</dbReference>
<dbReference type="Proteomes" id="UP000054302">
    <property type="component" value="Unassembled WGS sequence"/>
</dbReference>
<name>A0A0D1X522_EXOME</name>
<reference evidence="1 2" key="1">
    <citation type="submission" date="2015-01" db="EMBL/GenBank/DDBJ databases">
        <title>The Genome Sequence of Exophiala mesophila CBS40295.</title>
        <authorList>
            <consortium name="The Broad Institute Genomics Platform"/>
            <person name="Cuomo C."/>
            <person name="de Hoog S."/>
            <person name="Gorbushina A."/>
            <person name="Stielow B."/>
            <person name="Teixiera M."/>
            <person name="Abouelleil A."/>
            <person name="Chapman S.B."/>
            <person name="Priest M."/>
            <person name="Young S.K."/>
            <person name="Wortman J."/>
            <person name="Nusbaum C."/>
            <person name="Birren B."/>
        </authorList>
    </citation>
    <scope>NUCLEOTIDE SEQUENCE [LARGE SCALE GENOMIC DNA]</scope>
    <source>
        <strain evidence="1 2">CBS 40295</strain>
    </source>
</reference>
<dbReference type="GO" id="GO:0043047">
    <property type="term" value="F:single-stranded telomeric DNA binding"/>
    <property type="evidence" value="ECO:0007669"/>
    <property type="project" value="InterPro"/>
</dbReference>
<dbReference type="RefSeq" id="XP_016228474.1">
    <property type="nucleotide sequence ID" value="XM_016364825.1"/>
</dbReference>
<dbReference type="OMA" id="GCVTHYT"/>
<dbReference type="Pfam" id="PF12658">
    <property type="entry name" value="Ten1"/>
    <property type="match status" value="1"/>
</dbReference>
<dbReference type="GO" id="GO:0016233">
    <property type="term" value="P:telomere capping"/>
    <property type="evidence" value="ECO:0007669"/>
    <property type="project" value="InterPro"/>
</dbReference>
<keyword evidence="2" id="KW-1185">Reference proteome</keyword>
<dbReference type="HOGENOM" id="CLU_102601_1_0_1"/>
<proteinExistence type="predicted"/>